<accession>A0A507E1I3</accession>
<dbReference type="EMBL" id="QEAQ01000049">
    <property type="protein sequence ID" value="TPX57641.1"/>
    <property type="molecule type" value="Genomic_DNA"/>
</dbReference>
<reference evidence="1 2" key="1">
    <citation type="journal article" date="2019" name="Sci. Rep.">
        <title>Comparative genomics of chytrid fungi reveal insights into the obligate biotrophic and pathogenic lifestyle of Synchytrium endobioticum.</title>
        <authorList>
            <person name="van de Vossenberg B.T.L.H."/>
            <person name="Warris S."/>
            <person name="Nguyen H.D.T."/>
            <person name="van Gent-Pelzer M.P.E."/>
            <person name="Joly D.L."/>
            <person name="van de Geest H.C."/>
            <person name="Bonants P.J.M."/>
            <person name="Smith D.S."/>
            <person name="Levesque C.A."/>
            <person name="van der Lee T.A.J."/>
        </authorList>
    </citation>
    <scope>NUCLEOTIDE SEQUENCE [LARGE SCALE GENOMIC DNA]</scope>
    <source>
        <strain evidence="1 2">CBS 809.83</strain>
    </source>
</reference>
<dbReference type="Gene3D" id="3.30.10.10">
    <property type="entry name" value="Trypsin Inhibitor V, subunit A"/>
    <property type="match status" value="1"/>
</dbReference>
<dbReference type="Proteomes" id="UP000318582">
    <property type="component" value="Unassembled WGS sequence"/>
</dbReference>
<evidence type="ECO:0000313" key="1">
    <source>
        <dbReference type="EMBL" id="TPX57641.1"/>
    </source>
</evidence>
<gene>
    <name evidence="1" type="ORF">PhCBS80983_g03699</name>
</gene>
<dbReference type="InterPro" id="IPR021719">
    <property type="entry name" value="Prot_inh_I78"/>
</dbReference>
<dbReference type="Pfam" id="PF11720">
    <property type="entry name" value="Inhibitor_I78"/>
    <property type="match status" value="1"/>
</dbReference>
<dbReference type="PANTHER" id="PTHR39600">
    <property type="entry name" value="PEPTIDASE INHIBITOR I78 FAMILY PROTEIN"/>
    <property type="match status" value="1"/>
</dbReference>
<protein>
    <submittedName>
        <fullName evidence="1">Uncharacterized protein</fullName>
    </submittedName>
</protein>
<sequence length="79" mass="8763">MSAAKDFEHLVGKHFADDKSKADALVAKGIQKDKIVTKADLPESHRVLPPNSMMTMDFRPERLNVEVDANNVVKKVTMG</sequence>
<organism evidence="1 2">
    <name type="scientific">Powellomyces hirtus</name>
    <dbReference type="NCBI Taxonomy" id="109895"/>
    <lineage>
        <taxon>Eukaryota</taxon>
        <taxon>Fungi</taxon>
        <taxon>Fungi incertae sedis</taxon>
        <taxon>Chytridiomycota</taxon>
        <taxon>Chytridiomycota incertae sedis</taxon>
        <taxon>Chytridiomycetes</taxon>
        <taxon>Spizellomycetales</taxon>
        <taxon>Powellomycetaceae</taxon>
        <taxon>Powellomyces</taxon>
    </lineage>
</organism>
<dbReference type="AlphaFoldDB" id="A0A507E1I3"/>
<proteinExistence type="predicted"/>
<name>A0A507E1I3_9FUNG</name>
<evidence type="ECO:0000313" key="2">
    <source>
        <dbReference type="Proteomes" id="UP000318582"/>
    </source>
</evidence>
<comment type="caution">
    <text evidence="1">The sequence shown here is derived from an EMBL/GenBank/DDBJ whole genome shotgun (WGS) entry which is preliminary data.</text>
</comment>
<dbReference type="STRING" id="109895.A0A507E1I3"/>
<keyword evidence="2" id="KW-1185">Reference proteome</keyword>
<dbReference type="PANTHER" id="PTHR39600:SF1">
    <property type="entry name" value="PEPTIDASE INHIBITOR I78 FAMILY PROTEIN"/>
    <property type="match status" value="1"/>
</dbReference>